<feature type="region of interest" description="Disordered" evidence="3">
    <location>
        <begin position="90"/>
        <end position="109"/>
    </location>
</feature>
<dbReference type="EMBL" id="JAMYWD010000007">
    <property type="protein sequence ID" value="KAJ4965237.1"/>
    <property type="molecule type" value="Genomic_DNA"/>
</dbReference>
<feature type="domain" description="3-dehydroquinate synthase C-terminal" evidence="4">
    <location>
        <begin position="28"/>
        <end position="71"/>
    </location>
</feature>
<protein>
    <recommendedName>
        <fullName evidence="4">3-dehydroquinate synthase C-terminal domain-containing protein</fullName>
    </recommendedName>
</protein>
<dbReference type="GO" id="GO:0003856">
    <property type="term" value="F:3-dehydroquinate synthase activity"/>
    <property type="evidence" value="ECO:0007669"/>
    <property type="project" value="TreeGrafter"/>
</dbReference>
<dbReference type="OrthoDB" id="1710131at2759"/>
<keyword evidence="6" id="KW-1185">Reference proteome</keyword>
<evidence type="ECO:0000256" key="1">
    <source>
        <dbReference type="ARBA" id="ARBA00023027"/>
    </source>
</evidence>
<proteinExistence type="predicted"/>
<keyword evidence="2" id="KW-0456">Lyase</keyword>
<dbReference type="PANTHER" id="PTHR43622">
    <property type="entry name" value="3-DEHYDROQUINATE SYNTHASE"/>
    <property type="match status" value="1"/>
</dbReference>
<sequence>MGGEVVVVDVRREGVIPGPGGAVQGIIRAGDPSALAYSVRQSCENKAEVVSLDEKESGLTAALNLGHTFGQVDKKVADGLLRLILLKGPLGLRRGGPTAAKNPSPRQKE</sequence>
<dbReference type="AlphaFoldDB" id="A0A9Q0K7D0"/>
<evidence type="ECO:0000256" key="2">
    <source>
        <dbReference type="ARBA" id="ARBA00023239"/>
    </source>
</evidence>
<dbReference type="InterPro" id="IPR050071">
    <property type="entry name" value="Dehydroquinate_synthase"/>
</dbReference>
<comment type="caution">
    <text evidence="5">The sequence shown here is derived from an EMBL/GenBank/DDBJ whole genome shotgun (WGS) entry which is preliminary data.</text>
</comment>
<accession>A0A9Q0K7D0</accession>
<dbReference type="PANTHER" id="PTHR43622:SF7">
    <property type="entry name" value="3-DEHYDROQUINATE SYNTHASE, CHLOROPLASTIC"/>
    <property type="match status" value="1"/>
</dbReference>
<dbReference type="SUPFAM" id="SSF56796">
    <property type="entry name" value="Dehydroquinate synthase-like"/>
    <property type="match status" value="1"/>
</dbReference>
<evidence type="ECO:0000259" key="4">
    <source>
        <dbReference type="Pfam" id="PF24621"/>
    </source>
</evidence>
<dbReference type="GO" id="GO:0009073">
    <property type="term" value="P:aromatic amino acid family biosynthetic process"/>
    <property type="evidence" value="ECO:0007669"/>
    <property type="project" value="TreeGrafter"/>
</dbReference>
<keyword evidence="1" id="KW-0520">NAD</keyword>
<evidence type="ECO:0000313" key="6">
    <source>
        <dbReference type="Proteomes" id="UP001141806"/>
    </source>
</evidence>
<evidence type="ECO:0000256" key="3">
    <source>
        <dbReference type="SAM" id="MobiDB-lite"/>
    </source>
</evidence>
<organism evidence="5 6">
    <name type="scientific">Protea cynaroides</name>
    <dbReference type="NCBI Taxonomy" id="273540"/>
    <lineage>
        <taxon>Eukaryota</taxon>
        <taxon>Viridiplantae</taxon>
        <taxon>Streptophyta</taxon>
        <taxon>Embryophyta</taxon>
        <taxon>Tracheophyta</taxon>
        <taxon>Spermatophyta</taxon>
        <taxon>Magnoliopsida</taxon>
        <taxon>Proteales</taxon>
        <taxon>Proteaceae</taxon>
        <taxon>Protea</taxon>
    </lineage>
</organism>
<gene>
    <name evidence="5" type="ORF">NE237_017086</name>
</gene>
<dbReference type="Gene3D" id="1.20.1090.10">
    <property type="entry name" value="Dehydroquinate synthase-like - alpha domain"/>
    <property type="match status" value="1"/>
</dbReference>
<dbReference type="Proteomes" id="UP001141806">
    <property type="component" value="Unassembled WGS sequence"/>
</dbReference>
<reference evidence="5" key="1">
    <citation type="journal article" date="2023" name="Plant J.">
        <title>The genome of the king protea, Protea cynaroides.</title>
        <authorList>
            <person name="Chang J."/>
            <person name="Duong T.A."/>
            <person name="Schoeman C."/>
            <person name="Ma X."/>
            <person name="Roodt D."/>
            <person name="Barker N."/>
            <person name="Li Z."/>
            <person name="Van de Peer Y."/>
            <person name="Mizrachi E."/>
        </authorList>
    </citation>
    <scope>NUCLEOTIDE SEQUENCE</scope>
    <source>
        <tissue evidence="5">Young leaves</tissue>
    </source>
</reference>
<evidence type="ECO:0000313" key="5">
    <source>
        <dbReference type="EMBL" id="KAJ4965237.1"/>
    </source>
</evidence>
<dbReference type="InterPro" id="IPR056179">
    <property type="entry name" value="DHQS_C"/>
</dbReference>
<dbReference type="Pfam" id="PF24621">
    <property type="entry name" value="DHQS_C"/>
    <property type="match status" value="1"/>
</dbReference>
<name>A0A9Q0K7D0_9MAGN</name>